<evidence type="ECO:0000313" key="4">
    <source>
        <dbReference type="EMBL" id="KTB29925.1"/>
    </source>
</evidence>
<feature type="domain" description="DUF1996" evidence="3">
    <location>
        <begin position="383"/>
        <end position="602"/>
    </location>
</feature>
<evidence type="ECO:0000256" key="2">
    <source>
        <dbReference type="SAM" id="SignalP"/>
    </source>
</evidence>
<feature type="signal peptide" evidence="2">
    <location>
        <begin position="1"/>
        <end position="26"/>
    </location>
</feature>
<comment type="caution">
    <text evidence="4">The sequence shown here is derived from an EMBL/GenBank/DDBJ whole genome shotgun (WGS) entry which is preliminary data.</text>
</comment>
<keyword evidence="2" id="KW-0732">Signal</keyword>
<dbReference type="Proteomes" id="UP000054988">
    <property type="component" value="Unassembled WGS sequence"/>
</dbReference>
<reference evidence="4 5" key="1">
    <citation type="submission" date="2015-12" db="EMBL/GenBank/DDBJ databases">
        <title>Draft genome sequence of Moniliophthora roreri, the causal agent of frosty pod rot of cacao.</title>
        <authorList>
            <person name="Aime M.C."/>
            <person name="Diaz-Valderrama J.R."/>
            <person name="Kijpornyongpan T."/>
            <person name="Phillips-Mora W."/>
        </authorList>
    </citation>
    <scope>NUCLEOTIDE SEQUENCE [LARGE SCALE GENOMIC DNA]</scope>
    <source>
        <strain evidence="4 5">MCA 2952</strain>
    </source>
</reference>
<accession>A0A0W0F0V1</accession>
<sequence>MAFHLLRKLLSHIYLSCSSTLQLLGAIPINTSSILDTKLTDDGSIPSKTLGIAWEGCSRKTSKSKTTAPSVHAGPDNRTSTGVSPSEISMSSESERKRLVRLIIVGLSSRDEAVAKKHRMLARIRWKLSHLSPNSHTSSDQRPVPIPTPRDTEKKFSYELLCSDCWRYLLVLTTASSQATLEILVRHSDRDAPELHLGLTVPRDHGSTFTGLSSRLPDFCVTGSARPLPPALRLVVMGYMVADAHLGARHTDSHAGKPASAQRACGAQDSSNVPPHVASPTVHGRRNASISSIPIELLTDIFEFCQPQTDRIDPLVPAAENIVIVCIHWRTIALAAPYLWSKIIVWDPRPIHVSIVRRYFERSKSCPLNVIIDQSVDADDRRSFDFEMLTDHDFQASTCSACSIKENKSNYWKPTLYFQSPKNGTFKRVTQPGSSIGDFKGGMVVYYIQVGQVTAFPKGFRMISGDPYLHSYNSSINGSRSIMMRCLETDLTSGKDYYGMPTTKCKGGVRSQINFPTCWDGKNVDTPNHKDHVRYAIGASFGNFGQGCPSTHPVQLPLLFLETYWDTTPFDNEWQEGSGQQPFVWAMGDPTGFGYHGDYMMGCPADTLKAAMAQCNDAGGQISACPVLTSRSEQEMNDYAVPNRVEEDLGGWLTELPGCNPIYKGPGRAPLTTGCGAPETVLPKDTVTFLKSDISGWTLATIAMMSIEKRLNYCNTQKLSYAGIKGTTCSNSVNTSKFSKSYACDKVCTGNSNGTSSGFFRIRIRN</sequence>
<feature type="region of interest" description="Disordered" evidence="1">
    <location>
        <begin position="61"/>
        <end position="92"/>
    </location>
</feature>
<dbReference type="PANTHER" id="PTHR43662">
    <property type="match status" value="1"/>
</dbReference>
<organism evidence="4 5">
    <name type="scientific">Moniliophthora roreri</name>
    <name type="common">Frosty pod rot fungus</name>
    <name type="synonym">Monilia roreri</name>
    <dbReference type="NCBI Taxonomy" id="221103"/>
    <lineage>
        <taxon>Eukaryota</taxon>
        <taxon>Fungi</taxon>
        <taxon>Dikarya</taxon>
        <taxon>Basidiomycota</taxon>
        <taxon>Agaricomycotina</taxon>
        <taxon>Agaricomycetes</taxon>
        <taxon>Agaricomycetidae</taxon>
        <taxon>Agaricales</taxon>
        <taxon>Marasmiineae</taxon>
        <taxon>Marasmiaceae</taxon>
        <taxon>Moniliophthora</taxon>
    </lineage>
</organism>
<name>A0A0W0F0V1_MONRR</name>
<evidence type="ECO:0000259" key="3">
    <source>
        <dbReference type="Pfam" id="PF09362"/>
    </source>
</evidence>
<gene>
    <name evidence="4" type="ORF">WG66_17506</name>
</gene>
<feature type="chain" id="PRO_5006901264" description="DUF1996 domain-containing protein" evidence="2">
    <location>
        <begin position="27"/>
        <end position="766"/>
    </location>
</feature>
<dbReference type="AlphaFoldDB" id="A0A0W0F0V1"/>
<proteinExistence type="predicted"/>
<protein>
    <recommendedName>
        <fullName evidence="3">DUF1996 domain-containing protein</fullName>
    </recommendedName>
</protein>
<evidence type="ECO:0000256" key="1">
    <source>
        <dbReference type="SAM" id="MobiDB-lite"/>
    </source>
</evidence>
<dbReference type="eggNOG" id="KOG4157">
    <property type="taxonomic scope" value="Eukaryota"/>
</dbReference>
<dbReference type="InterPro" id="IPR018535">
    <property type="entry name" value="DUF1996"/>
</dbReference>
<dbReference type="PANTHER" id="PTHR43662:SF3">
    <property type="entry name" value="DOMAIN PROTEIN, PUTATIVE (AFU_ORTHOLOGUE AFUA_6G11970)-RELATED"/>
    <property type="match status" value="1"/>
</dbReference>
<dbReference type="Pfam" id="PF09362">
    <property type="entry name" value="DUF1996"/>
    <property type="match status" value="1"/>
</dbReference>
<dbReference type="EMBL" id="LATX01002405">
    <property type="protein sequence ID" value="KTB29925.1"/>
    <property type="molecule type" value="Genomic_DNA"/>
</dbReference>
<evidence type="ECO:0000313" key="5">
    <source>
        <dbReference type="Proteomes" id="UP000054988"/>
    </source>
</evidence>